<dbReference type="PANTHER" id="PTHR11961">
    <property type="entry name" value="CYTOCHROME C"/>
    <property type="match status" value="1"/>
</dbReference>
<dbReference type="GO" id="GO:0009055">
    <property type="term" value="F:electron transfer activity"/>
    <property type="evidence" value="ECO:0007669"/>
    <property type="project" value="InterPro"/>
</dbReference>
<dbReference type="AlphaFoldDB" id="A0A0T5NTB3"/>
<evidence type="ECO:0000256" key="6">
    <source>
        <dbReference type="PROSITE-ProRule" id="PRU00433"/>
    </source>
</evidence>
<proteinExistence type="predicted"/>
<evidence type="ECO:0000256" key="2">
    <source>
        <dbReference type="ARBA" id="ARBA00022617"/>
    </source>
</evidence>
<evidence type="ECO:0000313" key="9">
    <source>
        <dbReference type="EMBL" id="KRS11871.1"/>
    </source>
</evidence>
<evidence type="ECO:0000256" key="7">
    <source>
        <dbReference type="SAM" id="MobiDB-lite"/>
    </source>
</evidence>
<evidence type="ECO:0000313" key="10">
    <source>
        <dbReference type="Proteomes" id="UP000051295"/>
    </source>
</evidence>
<keyword evidence="5 6" id="KW-0408">Iron</keyword>
<name>A0A0T5NTB3_9RHOB</name>
<keyword evidence="1" id="KW-0813">Transport</keyword>
<dbReference type="InterPro" id="IPR009056">
    <property type="entry name" value="Cyt_c-like_dom"/>
</dbReference>
<dbReference type="InterPro" id="IPR036909">
    <property type="entry name" value="Cyt_c-like_dom_sf"/>
</dbReference>
<dbReference type="Gene3D" id="1.10.760.10">
    <property type="entry name" value="Cytochrome c-like domain"/>
    <property type="match status" value="2"/>
</dbReference>
<sequence length="403" mass="41912">MFDTMTFTKIMGGLCGTFLVFLLGKWAAEEIYHVGGGHGGEHEAAYVIEVDEGEGGGEEEEEAVTLASLYSEADVGAGERVFGKCKACHQAEDGANGVGPHLYGVVGRDVGSVDGFSYSGALSEAADVWTPENLYAFLENPSGYAPGTSMSYNGLSKPEDRANVIAFLDQTDGDMTEVAAEEGAEETASAEEGAEEGSTEEGSEEEATEEASAEEGSEEEATEEASAEEGSEEEGTEEAAAEEGSDEEATEEASAEEGSEEGSEEATEEASEEGSDESGSEEQASEESSGGEGSAFAELVAAADVGDGERAFRKCAACHKAEEEANGVGPHLVGVVGRDQASVEGFNYSDALAGLGGQWTPDELNAWLEDPKGYAPGNKMAYRGVRDEEERAALVKYLESTGG</sequence>
<dbReference type="RefSeq" id="WP_057794477.1">
    <property type="nucleotide sequence ID" value="NZ_LAXJ01000016.1"/>
</dbReference>
<evidence type="ECO:0000256" key="4">
    <source>
        <dbReference type="ARBA" id="ARBA00022982"/>
    </source>
</evidence>
<keyword evidence="10" id="KW-1185">Reference proteome</keyword>
<feature type="domain" description="Cytochrome c" evidence="8">
    <location>
        <begin position="303"/>
        <end position="402"/>
    </location>
</feature>
<dbReference type="Proteomes" id="UP000051295">
    <property type="component" value="Unassembled WGS sequence"/>
</dbReference>
<accession>A0A0T5NTB3</accession>
<dbReference type="PATRIC" id="fig|1641875.4.peg.676"/>
<evidence type="ECO:0000259" key="8">
    <source>
        <dbReference type="PROSITE" id="PS51007"/>
    </source>
</evidence>
<keyword evidence="3 6" id="KW-0479">Metal-binding</keyword>
<feature type="compositionally biased region" description="Acidic residues" evidence="7">
    <location>
        <begin position="178"/>
        <end position="285"/>
    </location>
</feature>
<evidence type="ECO:0000256" key="3">
    <source>
        <dbReference type="ARBA" id="ARBA00022723"/>
    </source>
</evidence>
<organism evidence="9 10">
    <name type="scientific">Roseovarius atlanticus</name>
    <dbReference type="NCBI Taxonomy" id="1641875"/>
    <lineage>
        <taxon>Bacteria</taxon>
        <taxon>Pseudomonadati</taxon>
        <taxon>Pseudomonadota</taxon>
        <taxon>Alphaproteobacteria</taxon>
        <taxon>Rhodobacterales</taxon>
        <taxon>Roseobacteraceae</taxon>
        <taxon>Roseovarius</taxon>
    </lineage>
</organism>
<keyword evidence="2 6" id="KW-0349">Heme</keyword>
<dbReference type="GO" id="GO:0020037">
    <property type="term" value="F:heme binding"/>
    <property type="evidence" value="ECO:0007669"/>
    <property type="project" value="InterPro"/>
</dbReference>
<dbReference type="STRING" id="1641875.XM53_14360"/>
<dbReference type="OrthoDB" id="9805828at2"/>
<feature type="region of interest" description="Disordered" evidence="7">
    <location>
        <begin position="178"/>
        <end position="301"/>
    </location>
</feature>
<feature type="domain" description="Cytochrome c" evidence="8">
    <location>
        <begin position="73"/>
        <end position="172"/>
    </location>
</feature>
<dbReference type="PRINTS" id="PR00604">
    <property type="entry name" value="CYTCHRMECIAB"/>
</dbReference>
<evidence type="ECO:0000256" key="1">
    <source>
        <dbReference type="ARBA" id="ARBA00022448"/>
    </source>
</evidence>
<protein>
    <submittedName>
        <fullName evidence="9">Cytochrome Cy</fullName>
    </submittedName>
</protein>
<dbReference type="InterPro" id="IPR002327">
    <property type="entry name" value="Cyt_c_1A/1B"/>
</dbReference>
<dbReference type="Pfam" id="PF00034">
    <property type="entry name" value="Cytochrom_C"/>
    <property type="match status" value="2"/>
</dbReference>
<evidence type="ECO:0000256" key="5">
    <source>
        <dbReference type="ARBA" id="ARBA00023004"/>
    </source>
</evidence>
<keyword evidence="4" id="KW-0249">Electron transport</keyword>
<dbReference type="SUPFAM" id="SSF46626">
    <property type="entry name" value="Cytochrome c"/>
    <property type="match status" value="2"/>
</dbReference>
<dbReference type="GO" id="GO:0046872">
    <property type="term" value="F:metal ion binding"/>
    <property type="evidence" value="ECO:0007669"/>
    <property type="project" value="UniProtKB-KW"/>
</dbReference>
<reference evidence="9 10" key="1">
    <citation type="submission" date="2015-04" db="EMBL/GenBank/DDBJ databases">
        <title>The draft genome sequence of Roseovarius sp.R12b.</title>
        <authorList>
            <person name="Li G."/>
            <person name="Lai Q."/>
            <person name="Shao Z."/>
            <person name="Yan P."/>
        </authorList>
    </citation>
    <scope>NUCLEOTIDE SEQUENCE [LARGE SCALE GENOMIC DNA]</scope>
    <source>
        <strain evidence="9 10">R12B</strain>
    </source>
</reference>
<gene>
    <name evidence="9" type="ORF">XM53_14360</name>
</gene>
<dbReference type="EMBL" id="LAXJ01000016">
    <property type="protein sequence ID" value="KRS11871.1"/>
    <property type="molecule type" value="Genomic_DNA"/>
</dbReference>
<comment type="caution">
    <text evidence="9">The sequence shown here is derived from an EMBL/GenBank/DDBJ whole genome shotgun (WGS) entry which is preliminary data.</text>
</comment>
<dbReference type="PROSITE" id="PS51007">
    <property type="entry name" value="CYTC"/>
    <property type="match status" value="2"/>
</dbReference>